<evidence type="ECO:0000313" key="3">
    <source>
        <dbReference type="EMBL" id="KAK0046253.1"/>
    </source>
</evidence>
<protein>
    <submittedName>
        <fullName evidence="3">Tyrosine-protein kinase receptor Tie-2</fullName>
    </submittedName>
</protein>
<name>A0AAD8B2N7_BIOPF</name>
<keyword evidence="3" id="KW-0675">Receptor</keyword>
<reference evidence="3" key="2">
    <citation type="submission" date="2023-04" db="EMBL/GenBank/DDBJ databases">
        <authorList>
            <person name="Bu L."/>
            <person name="Lu L."/>
            <person name="Laidemitt M.R."/>
            <person name="Zhang S.M."/>
            <person name="Mutuku M."/>
            <person name="Mkoji G."/>
            <person name="Steinauer M."/>
            <person name="Loker E.S."/>
        </authorList>
    </citation>
    <scope>NUCLEOTIDE SEQUENCE</scope>
    <source>
        <strain evidence="3">KasaAsao</strain>
        <tissue evidence="3">Whole Snail</tissue>
    </source>
</reference>
<dbReference type="GO" id="GO:0016301">
    <property type="term" value="F:kinase activity"/>
    <property type="evidence" value="ECO:0007669"/>
    <property type="project" value="UniProtKB-KW"/>
</dbReference>
<dbReference type="Gene3D" id="2.170.300.10">
    <property type="entry name" value="Tie2 ligand-binding domain superfamily"/>
    <property type="match status" value="1"/>
</dbReference>
<dbReference type="SUPFAM" id="SSF49785">
    <property type="entry name" value="Galactose-binding domain-like"/>
    <property type="match status" value="1"/>
</dbReference>
<evidence type="ECO:0000256" key="1">
    <source>
        <dbReference type="ARBA" id="ARBA00022536"/>
    </source>
</evidence>
<feature type="non-terminal residue" evidence="3">
    <location>
        <position position="1"/>
    </location>
</feature>
<gene>
    <name evidence="3" type="ORF">Bpfe_024307</name>
</gene>
<feature type="compositionally biased region" description="Low complexity" evidence="2">
    <location>
        <begin position="431"/>
        <end position="445"/>
    </location>
</feature>
<dbReference type="InterPro" id="IPR008979">
    <property type="entry name" value="Galactose-bd-like_sf"/>
</dbReference>
<evidence type="ECO:0000256" key="2">
    <source>
        <dbReference type="SAM" id="MobiDB-lite"/>
    </source>
</evidence>
<evidence type="ECO:0000313" key="4">
    <source>
        <dbReference type="Proteomes" id="UP001233172"/>
    </source>
</evidence>
<keyword evidence="1" id="KW-0245">EGF-like domain</keyword>
<dbReference type="AlphaFoldDB" id="A0AAD8B2N7"/>
<dbReference type="PANTHER" id="PTHR24043">
    <property type="entry name" value="SCAVENGER RECEPTOR CLASS F"/>
    <property type="match status" value="1"/>
</dbReference>
<feature type="region of interest" description="Disordered" evidence="2">
    <location>
        <begin position="424"/>
        <end position="445"/>
    </location>
</feature>
<dbReference type="GO" id="GO:0005044">
    <property type="term" value="F:scavenger receptor activity"/>
    <property type="evidence" value="ECO:0007669"/>
    <property type="project" value="InterPro"/>
</dbReference>
<dbReference type="Pfam" id="PF22633">
    <property type="entry name" value="F5_F8_type_C_2"/>
    <property type="match status" value="1"/>
</dbReference>
<sequence length="752" mass="83304">KHKKRLMNFILQMFKMNGISWFSHRDHSETPLPVYTILIPIKEQTERMSITATNIDSEYDQKPIVTLCEVEAYGECPSGYWGLTCTNACPPECVTNCHIENGQCNTICFGYSDPPLCQKECASGQWGINCSQRCSSGCYKSSCNRTSGICDQGCLGNSDPPKCRSKCSPGQWGINCSQTCSQGCLSSSCNALTGHCDKGCLGYSNPPLCNLTCSSGDWGVNCSKTCSKGCYNSYCNHANGVCDQGCLGYNDPPQCQSICSHGLWGINCSETCSEGCLNSSCNALTGHCDKGCLGYSNPPLCNLTCSSGEWGDNCSETCSERCYNSSCNRTNGVCDQGCLGYNDPPECNSTCFNGHWGLNCSQTCPEICLNSSCLATSGECDQGFLGYSKENNLQRVVMDFNIIQRITAKKSDFLTTEQNYLEEKDKTDTNSEGSSLDSSGSSVSICTTPQTTTTIDVKDLQTSLHSKPREYFARQFKYAPGWFGLGCQYNDLATIQGVSITAGQGRSSYFLNDNKDQTCDDYVADVTVSWNREYMLTWVRLVIKEIRNDLNIRLLFKTKDSKVFKLCSQHRIHYVTNRILDVWCLDGVNVTEIKIEGNVAGLCSLYISGGRNFAYKQKSVLSSNYENFGGDKAVDGNRNANFDRNSCAHSGLTEERPKLSLTLSQPVVITRVVLYNRDKHEKRLVNFILQIFAKNGIPWFSYQDHSDTPLRVYTILIPIKEQTERMSITATNIDSEYEKKPIVTLCEVEAYG</sequence>
<proteinExistence type="predicted"/>
<dbReference type="PANTHER" id="PTHR24043:SF8">
    <property type="entry name" value="EGF-LIKE DOMAIN-CONTAINING PROTEIN"/>
    <property type="match status" value="1"/>
</dbReference>
<dbReference type="InterPro" id="IPR042635">
    <property type="entry name" value="MEGF10/SREC1/2-like"/>
</dbReference>
<dbReference type="Proteomes" id="UP001233172">
    <property type="component" value="Unassembled WGS sequence"/>
</dbReference>
<comment type="caution">
    <text evidence="3">The sequence shown here is derived from an EMBL/GenBank/DDBJ whole genome shotgun (WGS) entry which is preliminary data.</text>
</comment>
<accession>A0AAD8B2N7</accession>
<dbReference type="EMBL" id="JASAOG010000168">
    <property type="protein sequence ID" value="KAK0046253.1"/>
    <property type="molecule type" value="Genomic_DNA"/>
</dbReference>
<keyword evidence="4" id="KW-1185">Reference proteome</keyword>
<dbReference type="Gene3D" id="2.60.120.260">
    <property type="entry name" value="Galactose-binding domain-like"/>
    <property type="match status" value="1"/>
</dbReference>
<reference evidence="3" key="1">
    <citation type="journal article" date="2023" name="PLoS Negl. Trop. Dis.">
        <title>A genome sequence for Biomphalaria pfeifferi, the major vector snail for the human-infecting parasite Schistosoma mansoni.</title>
        <authorList>
            <person name="Bu L."/>
            <person name="Lu L."/>
            <person name="Laidemitt M.R."/>
            <person name="Zhang S.M."/>
            <person name="Mutuku M."/>
            <person name="Mkoji G."/>
            <person name="Steinauer M."/>
            <person name="Loker E.S."/>
        </authorList>
    </citation>
    <scope>NUCLEOTIDE SEQUENCE</scope>
    <source>
        <strain evidence="3">KasaAsao</strain>
    </source>
</reference>
<feature type="non-terminal residue" evidence="3">
    <location>
        <position position="752"/>
    </location>
</feature>
<keyword evidence="3" id="KW-0808">Transferase</keyword>
<organism evidence="3 4">
    <name type="scientific">Biomphalaria pfeifferi</name>
    <name type="common">Bloodfluke planorb</name>
    <name type="synonym">Freshwater snail</name>
    <dbReference type="NCBI Taxonomy" id="112525"/>
    <lineage>
        <taxon>Eukaryota</taxon>
        <taxon>Metazoa</taxon>
        <taxon>Spiralia</taxon>
        <taxon>Lophotrochozoa</taxon>
        <taxon>Mollusca</taxon>
        <taxon>Gastropoda</taxon>
        <taxon>Heterobranchia</taxon>
        <taxon>Euthyneura</taxon>
        <taxon>Panpulmonata</taxon>
        <taxon>Hygrophila</taxon>
        <taxon>Lymnaeoidea</taxon>
        <taxon>Planorbidae</taxon>
        <taxon>Biomphalaria</taxon>
    </lineage>
</organism>
<keyword evidence="3" id="KW-0418">Kinase</keyword>